<dbReference type="Gene3D" id="1.50.10.10">
    <property type="match status" value="1"/>
</dbReference>
<feature type="transmembrane region" description="Helical" evidence="1">
    <location>
        <begin position="394"/>
        <end position="412"/>
    </location>
</feature>
<reference evidence="2 3" key="1">
    <citation type="submission" date="2015-05" db="EMBL/GenBank/DDBJ databases">
        <authorList>
            <person name="Tang B."/>
            <person name="Yu Y."/>
        </authorList>
    </citation>
    <scope>NUCLEOTIDE SEQUENCE [LARGE SCALE GENOMIC DNA]</scope>
    <source>
        <strain evidence="2 3">DSM 7029</strain>
    </source>
</reference>
<evidence type="ECO:0000256" key="1">
    <source>
        <dbReference type="SAM" id="Phobius"/>
    </source>
</evidence>
<keyword evidence="3" id="KW-1185">Reference proteome</keyword>
<feature type="transmembrane region" description="Helical" evidence="1">
    <location>
        <begin position="368"/>
        <end position="387"/>
    </location>
</feature>
<feature type="transmembrane region" description="Helical" evidence="1">
    <location>
        <begin position="86"/>
        <end position="107"/>
    </location>
</feature>
<feature type="transmembrane region" description="Helical" evidence="1">
    <location>
        <begin position="344"/>
        <end position="362"/>
    </location>
</feature>
<dbReference type="InterPro" id="IPR012341">
    <property type="entry name" value="6hp_glycosidase-like_sf"/>
</dbReference>
<organism evidence="2 3">
    <name type="scientific">Caldimonas brevitalea</name>
    <dbReference type="NCBI Taxonomy" id="413882"/>
    <lineage>
        <taxon>Bacteria</taxon>
        <taxon>Pseudomonadati</taxon>
        <taxon>Pseudomonadota</taxon>
        <taxon>Betaproteobacteria</taxon>
        <taxon>Burkholderiales</taxon>
        <taxon>Sphaerotilaceae</taxon>
        <taxon>Caldimonas</taxon>
    </lineage>
</organism>
<dbReference type="EMBL" id="CP011371">
    <property type="protein sequence ID" value="AKJ31073.1"/>
    <property type="molecule type" value="Genomic_DNA"/>
</dbReference>
<feature type="transmembrane region" description="Helical" evidence="1">
    <location>
        <begin position="20"/>
        <end position="41"/>
    </location>
</feature>
<feature type="transmembrane region" description="Helical" evidence="1">
    <location>
        <begin position="166"/>
        <end position="184"/>
    </location>
</feature>
<dbReference type="STRING" id="413882.AAW51_4382"/>
<dbReference type="GO" id="GO:0005975">
    <property type="term" value="P:carbohydrate metabolic process"/>
    <property type="evidence" value="ECO:0007669"/>
    <property type="project" value="InterPro"/>
</dbReference>
<feature type="transmembrane region" description="Helical" evidence="1">
    <location>
        <begin position="144"/>
        <end position="160"/>
    </location>
</feature>
<dbReference type="OrthoDB" id="9763537at2"/>
<dbReference type="Proteomes" id="UP000035352">
    <property type="component" value="Chromosome"/>
</dbReference>
<feature type="transmembrane region" description="Helical" evidence="1">
    <location>
        <begin position="315"/>
        <end position="332"/>
    </location>
</feature>
<evidence type="ECO:0000313" key="2">
    <source>
        <dbReference type="EMBL" id="AKJ31073.1"/>
    </source>
</evidence>
<keyword evidence="1" id="KW-0472">Membrane</keyword>
<keyword evidence="1" id="KW-1133">Transmembrane helix</keyword>
<name>A0A0G3BST8_9BURK</name>
<gene>
    <name evidence="2" type="ORF">AAW51_4382</name>
</gene>
<dbReference type="AlphaFoldDB" id="A0A0G3BST8"/>
<dbReference type="RefSeq" id="WP_047196285.1">
    <property type="nucleotide sequence ID" value="NZ_CP011371.1"/>
</dbReference>
<proteinExistence type="predicted"/>
<sequence>MSVPLSEQGLPPLTRRLGLSLDAWLCVGLASLAFGLAWVLALTAPDRLFAPETLGYRSNAGNVWFQSDVLRVLQDMSDRQADHPRAVVHPLFSLLTLPVVTALQWLPGVDARAAAALFSAATAAATVALLYLTLRRLGRQRAEAALLCALLCASAGWLFFYTVPEAFQLGGLTIMLALYVAAAPPAASPRREQIRVWWVSAATLAVTLTNWMFGWLLALGRLRPLAAAAVTAGALAAVAAGAGLQHQLLPNLPGFGSLGGETSFMLKEEAGGPLAVAKVFWFDTVVAPRPDLTGPNPHWQALSFQHSPLGSGSPLAWPALALWAALLALGLLRVCRRGALPPGFRLVLVGGLVGQWALHAVYGEETFLYALHFLPLLVVLASLAFDLPAGRPMLSAALFALLATLVGLSLVHNGQALDRAKQHAAEQGSTRTDLLEEMARRPLGPWPRGQAHVLLGVPGASSADKAYFEPGGSFSPWVGSFGVSVWAVDASGSVKATSDSIGLRDTRQEVALAQGRWPSVAFATPLYTGRWAQDAAGVWQLGLEAAAGLPAGQSLQLLVRGVGPAAGPLRHLEWRPATRTLLIEGRWRLRLPEGAAVRLGDEHQDGWETPAGTATSVRSPTGWAYARIDWPATASKASIEALESATVPAPALRDAVHLPQVEVPEPAFVASLHAQVHHLAMSVDGREVRPGDPLNYGQAWLRDSAYVAAALAQSGNLALARELALDLAQRDFFGGFGAEADAPGIALWALQEVASRLRDPVFDRSVWPDVQRKAAWIVACLDAEAVLMADPEGAVLGRHALARDTRLACLPADGDLIAGRMDWHVPRLYLTAFSYRGLMDAAEFATRLGHRAHAEQWTQAAARLQAAWNGELTGAPRELPSRGDLELWIRAAAAEHGLYGVRSAAKLWSASRKAGGELNNPRTFISGTWPTRVALQGKQAYAERLFRQPVPGPAPGHARPRWTYFDIALAHQALYLGRPERAWETLRRYWDHSVAPGTYTWWEGEGEENTSYGWQALRGWVSPPHVTPHYWTAAEVLALQLEMLAMLDDDGGAAQLVIGAGVPATWLTAPVSAAGLQVRGARVDWRWDGGRVEVSVTGARYPVRLGPSFPAGTPVTVRHVDGP</sequence>
<dbReference type="KEGG" id="pbh:AAW51_4382"/>
<protein>
    <submittedName>
        <fullName evidence="2">Uncharacterized protein</fullName>
    </submittedName>
</protein>
<evidence type="ECO:0000313" key="3">
    <source>
        <dbReference type="Proteomes" id="UP000035352"/>
    </source>
</evidence>
<accession>A0A0G3BST8</accession>
<feature type="transmembrane region" description="Helical" evidence="1">
    <location>
        <begin position="113"/>
        <end position="132"/>
    </location>
</feature>
<dbReference type="InterPro" id="IPR008928">
    <property type="entry name" value="6-hairpin_glycosidase_sf"/>
</dbReference>
<keyword evidence="1" id="KW-0812">Transmembrane</keyword>
<dbReference type="SUPFAM" id="SSF48208">
    <property type="entry name" value="Six-hairpin glycosidases"/>
    <property type="match status" value="1"/>
</dbReference>
<feature type="transmembrane region" description="Helical" evidence="1">
    <location>
        <begin position="196"/>
        <end position="218"/>
    </location>
</feature>